<dbReference type="PROSITE" id="PS51900">
    <property type="entry name" value="CB"/>
    <property type="match status" value="1"/>
</dbReference>
<sequence length="376" mass="41913">MTPTWWGLCMPRRHQKANISLPKSVHRIVSRGKEYFYFQKGRGTENPGSRIALPKDPHSPEFWAAIQQLRGASISMPADTFSAVLDEWILQLRASGELTDGTISFYEQSSQIARKAWGALSPRGLKPLHVQAVMNGLSGKPGAANNFLSTMRSFSKWARLNEHIDANLTEGITPRKSENGHKPWTVAQIEAAKEKLSGVVRRGVILYLYTGMRGSDAVRVGPEHIDEGGFALTTQKKKRAVYCPILPELEEEMKSWDMSPPGPFLQQEGRKAGNKYTRKLFSRHFAEQRDQIPELAGVTLHGLRCTAVIRLRRAGLSIGQIGDIVGMSMATIERYCRFVDKKASGKAALAALIKSEKKPPTVKRRKTVKQKPSDII</sequence>
<evidence type="ECO:0000256" key="1">
    <source>
        <dbReference type="ARBA" id="ARBA00022908"/>
    </source>
</evidence>
<evidence type="ECO:0000313" key="7">
    <source>
        <dbReference type="Proteomes" id="UP000823786"/>
    </source>
</evidence>
<dbReference type="Gene3D" id="1.10.443.10">
    <property type="entry name" value="Intergrase catalytic core"/>
    <property type="match status" value="1"/>
</dbReference>
<dbReference type="Proteomes" id="UP000823786">
    <property type="component" value="Unassembled WGS sequence"/>
</dbReference>
<evidence type="ECO:0000256" key="4">
    <source>
        <dbReference type="PROSITE-ProRule" id="PRU01248"/>
    </source>
</evidence>
<feature type="domain" description="Core-binding (CB)" evidence="5">
    <location>
        <begin position="79"/>
        <end position="159"/>
    </location>
</feature>
<comment type="caution">
    <text evidence="6">The sequence shown here is derived from an EMBL/GenBank/DDBJ whole genome shotgun (WGS) entry which is preliminary data.</text>
</comment>
<dbReference type="RefSeq" id="WP_209853798.1">
    <property type="nucleotide sequence ID" value="NZ_JAGGJV010000005.1"/>
</dbReference>
<dbReference type="InterPro" id="IPR011010">
    <property type="entry name" value="DNA_brk_join_enz"/>
</dbReference>
<dbReference type="InterPro" id="IPR010998">
    <property type="entry name" value="Integrase_recombinase_N"/>
</dbReference>
<reference evidence="6 7" key="1">
    <citation type="submission" date="2021-03" db="EMBL/GenBank/DDBJ databases">
        <title>Genomic Encyclopedia of Type Strains, Phase IV (KMG-IV): sequencing the most valuable type-strain genomes for metagenomic binning, comparative biology and taxonomic classification.</title>
        <authorList>
            <person name="Goeker M."/>
        </authorList>
    </citation>
    <scope>NUCLEOTIDE SEQUENCE [LARGE SCALE GENOMIC DNA]</scope>
    <source>
        <strain evidence="6 7">DSM 26427</strain>
    </source>
</reference>
<evidence type="ECO:0000259" key="5">
    <source>
        <dbReference type="PROSITE" id="PS51900"/>
    </source>
</evidence>
<keyword evidence="3" id="KW-0233">DNA recombination</keyword>
<protein>
    <submittedName>
        <fullName evidence="6">Integrase</fullName>
    </submittedName>
</protein>
<dbReference type="InterPro" id="IPR013762">
    <property type="entry name" value="Integrase-like_cat_sf"/>
</dbReference>
<keyword evidence="2 4" id="KW-0238">DNA-binding</keyword>
<evidence type="ECO:0000256" key="3">
    <source>
        <dbReference type="ARBA" id="ARBA00023172"/>
    </source>
</evidence>
<organism evidence="6 7">
    <name type="scientific">Rhizobium herbae</name>
    <dbReference type="NCBI Taxonomy" id="508661"/>
    <lineage>
        <taxon>Bacteria</taxon>
        <taxon>Pseudomonadati</taxon>
        <taxon>Pseudomonadota</taxon>
        <taxon>Alphaproteobacteria</taxon>
        <taxon>Hyphomicrobiales</taxon>
        <taxon>Rhizobiaceae</taxon>
        <taxon>Rhizobium/Agrobacterium group</taxon>
        <taxon>Rhizobium</taxon>
    </lineage>
</organism>
<dbReference type="EMBL" id="JAGGJV010000005">
    <property type="protein sequence ID" value="MBP1859792.1"/>
    <property type="molecule type" value="Genomic_DNA"/>
</dbReference>
<proteinExistence type="predicted"/>
<dbReference type="Gene3D" id="1.10.150.130">
    <property type="match status" value="1"/>
</dbReference>
<evidence type="ECO:0000256" key="2">
    <source>
        <dbReference type="ARBA" id="ARBA00023125"/>
    </source>
</evidence>
<name>A0ABS4EPC4_9HYPH</name>
<keyword evidence="7" id="KW-1185">Reference proteome</keyword>
<accession>A0ABS4EPC4</accession>
<dbReference type="SUPFAM" id="SSF56349">
    <property type="entry name" value="DNA breaking-rejoining enzymes"/>
    <property type="match status" value="1"/>
</dbReference>
<gene>
    <name evidence="6" type="ORF">J2Z75_003309</name>
</gene>
<keyword evidence="1" id="KW-0229">DNA integration</keyword>
<dbReference type="InterPro" id="IPR044068">
    <property type="entry name" value="CB"/>
</dbReference>
<evidence type="ECO:0000313" key="6">
    <source>
        <dbReference type="EMBL" id="MBP1859792.1"/>
    </source>
</evidence>